<comment type="caution">
    <text evidence="1">The sequence shown here is derived from an EMBL/GenBank/DDBJ whole genome shotgun (WGS) entry which is preliminary data.</text>
</comment>
<evidence type="ECO:0000313" key="2">
    <source>
        <dbReference type="Proteomes" id="UP000218023"/>
    </source>
</evidence>
<evidence type="ECO:0000313" key="1">
    <source>
        <dbReference type="EMBL" id="PAU96785.1"/>
    </source>
</evidence>
<name>A0A2A2GIU0_9RHOB</name>
<dbReference type="SUPFAM" id="SSF110296">
    <property type="entry name" value="Oligoxyloglucan reducing end-specific cellobiohydrolase"/>
    <property type="match status" value="1"/>
</dbReference>
<keyword evidence="2" id="KW-1185">Reference proteome</keyword>
<protein>
    <submittedName>
        <fullName evidence="1">Uncharacterized protein</fullName>
    </submittedName>
</protein>
<dbReference type="OrthoDB" id="9027184at2"/>
<dbReference type="Proteomes" id="UP000218023">
    <property type="component" value="Unassembled WGS sequence"/>
</dbReference>
<dbReference type="RefSeq" id="WP_095640575.1">
    <property type="nucleotide sequence ID" value="NZ_NSJZ01000010.1"/>
</dbReference>
<gene>
    <name evidence="1" type="ORF">CK240_11945</name>
</gene>
<dbReference type="EMBL" id="NSJZ01000010">
    <property type="protein sequence ID" value="PAU96785.1"/>
    <property type="molecule type" value="Genomic_DNA"/>
</dbReference>
<sequence>MRDEDLIDRRRFADLVDEALAIIRARCPDWTDHSPGDPGMTLLEVYAWLTETMLYRLNRLPSRLHLELLKLLGILPLPAAAAETRLRASRAGDDLPAAEWPEGLRVSDPEGKVVFSTCGPLRFGKGETVAEVSAVNAEPVEGELLGLGTGEAGRSFTLRRGPVPRPLPVVETLRIGVEWPGGDEVPPEARTVNLEGRVFVLWDEVPGFRPGQPPRAFTADRLAGRITFAPLSGVIRAADSGGFAIPPRGAEIRAWYLVGGGRAGNVPPDTLVRLRQPVPGLSITNPARATGGEDAETPVAFVARGSDAVRMPESAITATDFERVALAAGGVARARAEAELALWSFGRPGVVDVRIVPQVPPDPESGAVTEEMLASHRQVPLRDRVEKLLDAHRPIGVRVAVGWTKCRSVSVEARIAASPSEDLAALERRVTRRLNALLSPLGGWPAGKALRISEVYEAILAEPGVRYAEGVSLSTGDGPEGPVSRLVADPHQPRTLYALMTDGLYRSLDDAQSWERVAGEDGVRPKALATDPEVPGFLALALERADSQTELRTSRSCGEDWAELEVLPKPVHGLAVTVREGRRWLVIAGAEGCLQRDLSTPGLQATEVGSGVTGFYAAASATNAAGVGFVALAARSGGGVWLSSRCGASGSFEQLPGSHGLDIRSLAFSREGGQLWLWAAVWAEAGQTWTGPMRISVRSDGLDPMGWQRLSEGWKGGSCLAFDVAAGQVAAGTRDAGVLMLDAGSAKPAWRASRLTSGLPIDADRARLLPVAAVALRPGARVLLAGTAQGLFRGEPAELTFTRIEGRRFTDRLPLPPGWLPCAGAHRMQFGAEVPGGPDATG</sequence>
<dbReference type="AlphaFoldDB" id="A0A2A2GIU0"/>
<accession>A0A2A2GIU0</accession>
<reference evidence="1 2" key="1">
    <citation type="submission" date="2017-09" db="EMBL/GenBank/DDBJ databases">
        <title>Paracoccus alkalisoli sp. nov., isolated from saline alkaline soil.</title>
        <authorList>
            <person name="Dong X."/>
            <person name="Zhang G."/>
        </authorList>
    </citation>
    <scope>NUCLEOTIDE SEQUENCE [LARGE SCALE GENOMIC DNA]</scope>
    <source>
        <strain evidence="1 2">WN007</strain>
    </source>
</reference>
<dbReference type="Gene3D" id="2.130.10.10">
    <property type="entry name" value="YVTN repeat-like/Quinoprotein amine dehydrogenase"/>
    <property type="match status" value="1"/>
</dbReference>
<proteinExistence type="predicted"/>
<dbReference type="InterPro" id="IPR015943">
    <property type="entry name" value="WD40/YVTN_repeat-like_dom_sf"/>
</dbReference>
<organism evidence="1 2">
    <name type="scientific">Paracoccus salipaludis</name>
    <dbReference type="NCBI Taxonomy" id="2032623"/>
    <lineage>
        <taxon>Bacteria</taxon>
        <taxon>Pseudomonadati</taxon>
        <taxon>Pseudomonadota</taxon>
        <taxon>Alphaproteobacteria</taxon>
        <taxon>Rhodobacterales</taxon>
        <taxon>Paracoccaceae</taxon>
        <taxon>Paracoccus</taxon>
    </lineage>
</organism>